<feature type="transmembrane region" description="Helical" evidence="5">
    <location>
        <begin position="12"/>
        <end position="29"/>
    </location>
</feature>
<evidence type="ECO:0000313" key="6">
    <source>
        <dbReference type="EMBL" id="TMQ65520.1"/>
    </source>
</evidence>
<keyword evidence="4 5" id="KW-0472">Membrane</keyword>
<dbReference type="Proteomes" id="UP000316609">
    <property type="component" value="Unassembled WGS sequence"/>
</dbReference>
<comment type="caution">
    <text evidence="6">The sequence shown here is derived from an EMBL/GenBank/DDBJ whole genome shotgun (WGS) entry which is preliminary data.</text>
</comment>
<dbReference type="Pfam" id="PF02674">
    <property type="entry name" value="Colicin_V"/>
    <property type="match status" value="1"/>
</dbReference>
<evidence type="ECO:0000256" key="1">
    <source>
        <dbReference type="ARBA" id="ARBA00004141"/>
    </source>
</evidence>
<feature type="transmembrane region" description="Helical" evidence="5">
    <location>
        <begin position="111"/>
        <end position="131"/>
    </location>
</feature>
<gene>
    <name evidence="6" type="ORF">E6K78_07405</name>
</gene>
<dbReference type="InterPro" id="IPR003825">
    <property type="entry name" value="Colicin-V_CvpA"/>
</dbReference>
<name>A0A538TPJ6_UNCEI</name>
<evidence type="ECO:0000256" key="5">
    <source>
        <dbReference type="SAM" id="Phobius"/>
    </source>
</evidence>
<keyword evidence="2 5" id="KW-0812">Transmembrane</keyword>
<evidence type="ECO:0000256" key="4">
    <source>
        <dbReference type="ARBA" id="ARBA00023136"/>
    </source>
</evidence>
<proteinExistence type="predicted"/>
<evidence type="ECO:0000256" key="3">
    <source>
        <dbReference type="ARBA" id="ARBA00022989"/>
    </source>
</evidence>
<keyword evidence="3 5" id="KW-1133">Transmembrane helix</keyword>
<comment type="subcellular location">
    <subcellularLocation>
        <location evidence="1">Membrane</location>
        <topology evidence="1">Multi-pass membrane protein</topology>
    </subcellularLocation>
</comment>
<feature type="transmembrane region" description="Helical" evidence="5">
    <location>
        <begin position="68"/>
        <end position="91"/>
    </location>
</feature>
<dbReference type="GO" id="GO:0016020">
    <property type="term" value="C:membrane"/>
    <property type="evidence" value="ECO:0007669"/>
    <property type="project" value="UniProtKB-SubCell"/>
</dbReference>
<feature type="transmembrane region" description="Helical" evidence="5">
    <location>
        <begin position="35"/>
        <end position="56"/>
    </location>
</feature>
<protein>
    <submittedName>
        <fullName evidence="6">CvpA family protein</fullName>
    </submittedName>
</protein>
<dbReference type="AlphaFoldDB" id="A0A538TPJ6"/>
<reference evidence="6 7" key="1">
    <citation type="journal article" date="2019" name="Nat. Microbiol.">
        <title>Mediterranean grassland soil C-N compound turnover is dependent on rainfall and depth, and is mediated by genomically divergent microorganisms.</title>
        <authorList>
            <person name="Diamond S."/>
            <person name="Andeer P.F."/>
            <person name="Li Z."/>
            <person name="Crits-Christoph A."/>
            <person name="Burstein D."/>
            <person name="Anantharaman K."/>
            <person name="Lane K.R."/>
            <person name="Thomas B.C."/>
            <person name="Pan C."/>
            <person name="Northen T.R."/>
            <person name="Banfield J.F."/>
        </authorList>
    </citation>
    <scope>NUCLEOTIDE SEQUENCE [LARGE SCALE GENOMIC DNA]</scope>
    <source>
        <strain evidence="6">WS_8</strain>
    </source>
</reference>
<accession>A0A538TPJ6</accession>
<evidence type="ECO:0000256" key="2">
    <source>
        <dbReference type="ARBA" id="ARBA00022692"/>
    </source>
</evidence>
<dbReference type="EMBL" id="VBOY01000069">
    <property type="protein sequence ID" value="TMQ65520.1"/>
    <property type="molecule type" value="Genomic_DNA"/>
</dbReference>
<organism evidence="6 7">
    <name type="scientific">Eiseniibacteriota bacterium</name>
    <dbReference type="NCBI Taxonomy" id="2212470"/>
    <lineage>
        <taxon>Bacteria</taxon>
        <taxon>Candidatus Eiseniibacteriota</taxon>
    </lineage>
</organism>
<sequence>MKSGPWAGMTWLDWAILVLVLSCAVRGFLRGTVAQVFVVLGLLTGAVGGSWVYGWVAEQWRGAEPALVLYFLRWVVAILSGLAIVALFQWWGQRLGEAVKSGPLAWLDRGVGLAVGAVVGIAVSALAMMVAMTVHPLHAAGEAVARARLATPLMQGGAQACSRSGRLLPGGMWLKQRFLKAEKRARAARMESIR</sequence>
<evidence type="ECO:0000313" key="7">
    <source>
        <dbReference type="Proteomes" id="UP000316609"/>
    </source>
</evidence>
<dbReference type="GO" id="GO:0009403">
    <property type="term" value="P:toxin biosynthetic process"/>
    <property type="evidence" value="ECO:0007669"/>
    <property type="project" value="InterPro"/>
</dbReference>